<dbReference type="Gene3D" id="3.30.565.10">
    <property type="entry name" value="Histidine kinase-like ATPase, C-terminal domain"/>
    <property type="match status" value="1"/>
</dbReference>
<dbReference type="GO" id="GO:0000155">
    <property type="term" value="F:phosphorelay sensor kinase activity"/>
    <property type="evidence" value="ECO:0007669"/>
    <property type="project" value="InterPro"/>
</dbReference>
<dbReference type="InterPro" id="IPR005467">
    <property type="entry name" value="His_kinase_dom"/>
</dbReference>
<feature type="transmembrane region" description="Helical" evidence="6">
    <location>
        <begin position="12"/>
        <end position="31"/>
    </location>
</feature>
<evidence type="ECO:0000256" key="5">
    <source>
        <dbReference type="ARBA" id="ARBA00023012"/>
    </source>
</evidence>
<keyword evidence="5" id="KW-0902">Two-component regulatory system</keyword>
<dbReference type="InterPro" id="IPR050736">
    <property type="entry name" value="Sensor_HK_Regulatory"/>
</dbReference>
<proteinExistence type="predicted"/>
<feature type="transmembrane region" description="Helical" evidence="6">
    <location>
        <begin position="249"/>
        <end position="270"/>
    </location>
</feature>
<comment type="caution">
    <text evidence="8">The sequence shown here is derived from an EMBL/GenBank/DDBJ whole genome shotgun (WGS) entry which is preliminary data.</text>
</comment>
<keyword evidence="6" id="KW-1133">Transmembrane helix</keyword>
<dbReference type="PROSITE" id="PS51257">
    <property type="entry name" value="PROKAR_LIPOPROTEIN"/>
    <property type="match status" value="1"/>
</dbReference>
<sequence>MLTNNRILQLKILAGYVIVFAVIGCMSVILLRERHRIKEIEAGSDGLVAIRRGMQQVHRSIAELAMYGESVISWDSLDYKEYTSLRLHTDSLLAALGRYGDCLILPGQLDTLRCLLSDKEKYLQHIVETLQEQETADNLLVHRLPVLTRQATCPKAVVRKKKGIAGWLGGKKTVHVFASPGPLYALNSQLIGMQRNRARSLGTLTDSLRQKNRILNSQLMGVINRLDKQSETILLHKEEQVEEMEEESFYLLSGVIAAAIMSLFVFFLIIRRDIRRREGLIRKNREMLEMRKKIILTLSHDIRGPLNAISGNAELSMDTRDRKKRNAHLNNIRILCRHILHLLNNLLDVYRLNEAKEIRNDVPFHLSELLERIASIHSQPVNDKGLLFAHEFSGADVVVSGDTDRIEQIVDNLLVNAVKFTDTGTIRFTATYKGGMLLLEISDTGIGMGGEQLDRIFNPFERGNDAAHAEASAWGLPLPGAWSVCWMGRFR</sequence>
<evidence type="ECO:0000256" key="4">
    <source>
        <dbReference type="ARBA" id="ARBA00022777"/>
    </source>
</evidence>
<dbReference type="Proteomes" id="UP000019131">
    <property type="component" value="Unassembled WGS sequence"/>
</dbReference>
<organism evidence="8 9">
    <name type="scientific">Bacteroides reticulotermitis JCM 10512</name>
    <dbReference type="NCBI Taxonomy" id="1445607"/>
    <lineage>
        <taxon>Bacteria</taxon>
        <taxon>Pseudomonadati</taxon>
        <taxon>Bacteroidota</taxon>
        <taxon>Bacteroidia</taxon>
        <taxon>Bacteroidales</taxon>
        <taxon>Bacteroidaceae</taxon>
        <taxon>Bacteroides</taxon>
    </lineage>
</organism>
<dbReference type="SMART" id="SM00388">
    <property type="entry name" value="HisKA"/>
    <property type="match status" value="1"/>
</dbReference>
<evidence type="ECO:0000256" key="2">
    <source>
        <dbReference type="ARBA" id="ARBA00012438"/>
    </source>
</evidence>
<dbReference type="PANTHER" id="PTHR43711:SF26">
    <property type="entry name" value="SENSOR HISTIDINE KINASE RCSC"/>
    <property type="match status" value="1"/>
</dbReference>
<protein>
    <recommendedName>
        <fullName evidence="2">histidine kinase</fullName>
        <ecNumber evidence="2">2.7.13.3</ecNumber>
    </recommendedName>
</protein>
<keyword evidence="6" id="KW-0472">Membrane</keyword>
<reference evidence="8 9" key="1">
    <citation type="journal article" date="2014" name="Genome Announc.">
        <title>Draft Genome Sequence of Bacteroides reticulotermitis Strain JCM 10512T, Isolated from the Gut of a Termite.</title>
        <authorList>
            <person name="Yuki M."/>
            <person name="Oshima K."/>
            <person name="Suda W."/>
            <person name="Sakamoto M."/>
            <person name="Iida T."/>
            <person name="Hattori M."/>
            <person name="Ohkuma M."/>
        </authorList>
    </citation>
    <scope>NUCLEOTIDE SEQUENCE [LARGE SCALE GENOMIC DNA]</scope>
    <source>
        <strain evidence="8 9">JCM 10512</strain>
    </source>
</reference>
<dbReference type="Gene3D" id="1.10.287.130">
    <property type="match status" value="1"/>
</dbReference>
<evidence type="ECO:0000256" key="6">
    <source>
        <dbReference type="SAM" id="Phobius"/>
    </source>
</evidence>
<dbReference type="InterPro" id="IPR003594">
    <property type="entry name" value="HATPase_dom"/>
</dbReference>
<accession>W4UUP1</accession>
<keyword evidence="6" id="KW-0812">Transmembrane</keyword>
<evidence type="ECO:0000313" key="8">
    <source>
        <dbReference type="EMBL" id="GAE84915.1"/>
    </source>
</evidence>
<keyword evidence="4" id="KW-0418">Kinase</keyword>
<dbReference type="InterPro" id="IPR036890">
    <property type="entry name" value="HATPase_C_sf"/>
</dbReference>
<evidence type="ECO:0000313" key="9">
    <source>
        <dbReference type="Proteomes" id="UP000019131"/>
    </source>
</evidence>
<dbReference type="InterPro" id="IPR036097">
    <property type="entry name" value="HisK_dim/P_sf"/>
</dbReference>
<dbReference type="SMART" id="SM00387">
    <property type="entry name" value="HATPase_c"/>
    <property type="match status" value="1"/>
</dbReference>
<dbReference type="Pfam" id="PF02518">
    <property type="entry name" value="HATPase_c"/>
    <property type="match status" value="1"/>
</dbReference>
<dbReference type="STRING" id="1445607.JCM10512_3293"/>
<evidence type="ECO:0000259" key="7">
    <source>
        <dbReference type="PROSITE" id="PS50109"/>
    </source>
</evidence>
<name>W4UUP1_9BACE</name>
<dbReference type="PANTHER" id="PTHR43711">
    <property type="entry name" value="TWO-COMPONENT HISTIDINE KINASE"/>
    <property type="match status" value="1"/>
</dbReference>
<keyword evidence="9" id="KW-1185">Reference proteome</keyword>
<dbReference type="AlphaFoldDB" id="W4UUP1"/>
<dbReference type="EC" id="2.7.13.3" evidence="2"/>
<dbReference type="InterPro" id="IPR003661">
    <property type="entry name" value="HisK_dim/P_dom"/>
</dbReference>
<dbReference type="SUPFAM" id="SSF55874">
    <property type="entry name" value="ATPase domain of HSP90 chaperone/DNA topoisomerase II/histidine kinase"/>
    <property type="match status" value="1"/>
</dbReference>
<dbReference type="EMBL" id="BAIV01000021">
    <property type="protein sequence ID" value="GAE84915.1"/>
    <property type="molecule type" value="Genomic_DNA"/>
</dbReference>
<dbReference type="PROSITE" id="PS50109">
    <property type="entry name" value="HIS_KIN"/>
    <property type="match status" value="1"/>
</dbReference>
<evidence type="ECO:0000256" key="1">
    <source>
        <dbReference type="ARBA" id="ARBA00000085"/>
    </source>
</evidence>
<comment type="catalytic activity">
    <reaction evidence="1">
        <text>ATP + protein L-histidine = ADP + protein N-phospho-L-histidine.</text>
        <dbReference type="EC" id="2.7.13.3"/>
    </reaction>
</comment>
<dbReference type="CDD" id="cd00082">
    <property type="entry name" value="HisKA"/>
    <property type="match status" value="1"/>
</dbReference>
<dbReference type="Pfam" id="PF00512">
    <property type="entry name" value="HisKA"/>
    <property type="match status" value="1"/>
</dbReference>
<dbReference type="SUPFAM" id="SSF47384">
    <property type="entry name" value="Homodimeric domain of signal transducing histidine kinase"/>
    <property type="match status" value="1"/>
</dbReference>
<gene>
    <name evidence="8" type="ORF">JCM10512_3293</name>
</gene>
<evidence type="ECO:0000256" key="3">
    <source>
        <dbReference type="ARBA" id="ARBA00022679"/>
    </source>
</evidence>
<keyword evidence="3" id="KW-0808">Transferase</keyword>
<feature type="domain" description="Histidine kinase" evidence="7">
    <location>
        <begin position="297"/>
        <end position="478"/>
    </location>
</feature>